<evidence type="ECO:0000313" key="2">
    <source>
        <dbReference type="EMBL" id="QCN97008.1"/>
    </source>
</evidence>
<dbReference type="SUPFAM" id="SSF54616">
    <property type="entry name" value="DNA-binding domain of Mlu1-box binding protein MBP1"/>
    <property type="match status" value="1"/>
</dbReference>
<dbReference type="InterPro" id="IPR018004">
    <property type="entry name" value="KilA/APSES_HTH"/>
</dbReference>
<dbReference type="Pfam" id="PF04383">
    <property type="entry name" value="KilA-N"/>
    <property type="match status" value="1"/>
</dbReference>
<dbReference type="GO" id="GO:0003677">
    <property type="term" value="F:DNA binding"/>
    <property type="evidence" value="ECO:0007669"/>
    <property type="project" value="InterPro"/>
</dbReference>
<gene>
    <name evidence="2" type="ORF">D3093_17060</name>
</gene>
<dbReference type="InterPro" id="IPR058744">
    <property type="entry name" value="BstA-like_C"/>
</dbReference>
<protein>
    <submittedName>
        <fullName evidence="2">KilA-N domain-containing protein</fullName>
    </submittedName>
</protein>
<keyword evidence="2" id="KW-0614">Plasmid</keyword>
<feature type="domain" description="KilA-N" evidence="1">
    <location>
        <begin position="7"/>
        <end position="110"/>
    </location>
</feature>
<sequence length="277" mass="31655">MLQYHLPFIQRTYAGSVIEQRAKDGFINATAMCKVAGRDWYGYARNQNNKDFLDALERSPQIRGNPVVVSVTTGPNDGRGTWVHPQVAIHLAQWLSPDFAVQVSQWVFEWMSGAATNSSPAATKKVTYVFARRFHLNSGRVDQGYFSIIGELFIRFYAKLEHASYVLPDKGAKGKELRPDVSVGKLFPAWLADNYPEHVRRRKPYPHLFPNGLIFDAWQYENVVLPAFIEYVESVWIPHHAEEYLRKRDPDALQFLPKLLPTKPANMQLPKRKKGAA</sequence>
<dbReference type="InterPro" id="IPR017880">
    <property type="entry name" value="KilA_N"/>
</dbReference>
<reference evidence="2 3" key="1">
    <citation type="submission" date="2018-09" db="EMBL/GenBank/DDBJ databases">
        <title>Whole genome based analysis of evolution and adaptive divergence in Indian and Brazilian strains of Azospirillum brasilense.</title>
        <authorList>
            <person name="Singh C."/>
            <person name="Tripathi A.K."/>
        </authorList>
    </citation>
    <scope>NUCLEOTIDE SEQUENCE [LARGE SCALE GENOMIC DNA]</scope>
    <source>
        <strain evidence="2 3">MTCC4035</strain>
        <plasmid evidence="2 3">p1</plasmid>
    </source>
</reference>
<dbReference type="AlphaFoldDB" id="A0A4D8PMV2"/>
<dbReference type="KEGG" id="aare:D3093_17060"/>
<evidence type="ECO:0000259" key="1">
    <source>
        <dbReference type="PROSITE" id="PS51301"/>
    </source>
</evidence>
<dbReference type="Proteomes" id="UP000298595">
    <property type="component" value="Plasmid p1"/>
</dbReference>
<accession>A0A4D8PMV2</accession>
<dbReference type="SMART" id="SM01252">
    <property type="entry name" value="KilA-N"/>
    <property type="match status" value="1"/>
</dbReference>
<dbReference type="PROSITE" id="PS51301">
    <property type="entry name" value="KILA_N"/>
    <property type="match status" value="1"/>
</dbReference>
<dbReference type="Pfam" id="PF26567">
    <property type="entry name" value="BstA_C"/>
    <property type="match status" value="1"/>
</dbReference>
<proteinExistence type="predicted"/>
<geneLocation type="plasmid" evidence="2 3">
    <name>p1</name>
</geneLocation>
<dbReference type="Gene3D" id="3.10.260.10">
    <property type="entry name" value="Transcription regulator HTH, APSES-type DNA-binding domain"/>
    <property type="match status" value="1"/>
</dbReference>
<dbReference type="EMBL" id="CP032322">
    <property type="protein sequence ID" value="QCN97008.1"/>
    <property type="molecule type" value="Genomic_DNA"/>
</dbReference>
<evidence type="ECO:0000313" key="3">
    <source>
        <dbReference type="Proteomes" id="UP000298595"/>
    </source>
</evidence>
<name>A0A4D8PMV2_9PROT</name>
<dbReference type="InterPro" id="IPR036887">
    <property type="entry name" value="HTH_APSES_sf"/>
</dbReference>
<organism evidence="2 3">
    <name type="scientific">Azospirillum argentinense</name>
    <dbReference type="NCBI Taxonomy" id="2970906"/>
    <lineage>
        <taxon>Bacteria</taxon>
        <taxon>Pseudomonadati</taxon>
        <taxon>Pseudomonadota</taxon>
        <taxon>Alphaproteobacteria</taxon>
        <taxon>Rhodospirillales</taxon>
        <taxon>Azospirillaceae</taxon>
        <taxon>Azospirillum</taxon>
    </lineage>
</organism>